<dbReference type="EMBL" id="JAUPBM010000211">
    <property type="protein sequence ID" value="MDO7021475.1"/>
    <property type="molecule type" value="Genomic_DNA"/>
</dbReference>
<dbReference type="InterPro" id="IPR042242">
    <property type="entry name" value="RecO_C"/>
</dbReference>
<dbReference type="RefSeq" id="WP_304392470.1">
    <property type="nucleotide sequence ID" value="NZ_JAUPBM010000211.1"/>
</dbReference>
<evidence type="ECO:0000259" key="7">
    <source>
        <dbReference type="Pfam" id="PF11967"/>
    </source>
</evidence>
<keyword evidence="9" id="KW-1185">Reference proteome</keyword>
<comment type="caution">
    <text evidence="8">The sequence shown here is derived from an EMBL/GenBank/DDBJ whole genome shotgun (WGS) entry which is preliminary data.</text>
</comment>
<feature type="non-terminal residue" evidence="8">
    <location>
        <position position="220"/>
    </location>
</feature>
<dbReference type="InterPro" id="IPR037278">
    <property type="entry name" value="ARFGAP/RecO"/>
</dbReference>
<dbReference type="InterPro" id="IPR012340">
    <property type="entry name" value="NA-bd_OB-fold"/>
</dbReference>
<evidence type="ECO:0000256" key="2">
    <source>
        <dbReference type="ARBA" id="ARBA00021310"/>
    </source>
</evidence>
<keyword evidence="4" id="KW-0233">DNA recombination</keyword>
<dbReference type="InterPro" id="IPR003717">
    <property type="entry name" value="RecO"/>
</dbReference>
<proteinExistence type="inferred from homology"/>
<evidence type="ECO:0000256" key="1">
    <source>
        <dbReference type="ARBA" id="ARBA00007452"/>
    </source>
</evidence>
<evidence type="ECO:0000256" key="6">
    <source>
        <dbReference type="ARBA" id="ARBA00033409"/>
    </source>
</evidence>
<evidence type="ECO:0000256" key="3">
    <source>
        <dbReference type="ARBA" id="ARBA00022763"/>
    </source>
</evidence>
<name>A0ABT8Z0W6_9SPIR</name>
<keyword evidence="3" id="KW-0227">DNA damage</keyword>
<keyword evidence="5" id="KW-0234">DNA repair</keyword>
<gene>
    <name evidence="8" type="ORF">Q5M86_11895</name>
</gene>
<dbReference type="PANTHER" id="PTHR33991">
    <property type="entry name" value="DNA REPAIR PROTEIN RECO"/>
    <property type="match status" value="1"/>
</dbReference>
<evidence type="ECO:0000256" key="5">
    <source>
        <dbReference type="ARBA" id="ARBA00023204"/>
    </source>
</evidence>
<dbReference type="InterPro" id="IPR022572">
    <property type="entry name" value="DNA_rep/recomb_RecO_N"/>
</dbReference>
<dbReference type="SUPFAM" id="SSF57863">
    <property type="entry name" value="ArfGap/RecO-like zinc finger"/>
    <property type="match status" value="1"/>
</dbReference>
<dbReference type="Gene3D" id="2.40.50.140">
    <property type="entry name" value="Nucleic acid-binding proteins"/>
    <property type="match status" value="1"/>
</dbReference>
<evidence type="ECO:0000256" key="4">
    <source>
        <dbReference type="ARBA" id="ARBA00023172"/>
    </source>
</evidence>
<evidence type="ECO:0000313" key="8">
    <source>
        <dbReference type="EMBL" id="MDO7021475.1"/>
    </source>
</evidence>
<dbReference type="PANTHER" id="PTHR33991:SF1">
    <property type="entry name" value="DNA REPAIR PROTEIN RECO"/>
    <property type="match status" value="1"/>
</dbReference>
<dbReference type="Proteomes" id="UP001175147">
    <property type="component" value="Unassembled WGS sequence"/>
</dbReference>
<evidence type="ECO:0000313" key="9">
    <source>
        <dbReference type="Proteomes" id="UP001175147"/>
    </source>
</evidence>
<dbReference type="Pfam" id="PF11967">
    <property type="entry name" value="RecO_N"/>
    <property type="match status" value="1"/>
</dbReference>
<protein>
    <recommendedName>
        <fullName evidence="2">DNA repair protein RecO</fullName>
    </recommendedName>
    <alternativeName>
        <fullName evidence="6">Recombination protein O</fullName>
    </alternativeName>
</protein>
<dbReference type="Gene3D" id="1.20.1440.120">
    <property type="entry name" value="Recombination protein O, C-terminal domain"/>
    <property type="match status" value="1"/>
</dbReference>
<sequence>MIKNTQAFILSYNEYKTSSIIASFLTNNSVIQAICYKAKKSSKAFGSDLESISKLDIDIYEKKQPQLSILKESSIIKNYTSLEKSIYSSLLVFYIREVLLYCARDFDERYFILMEKSLNALEELEKQESQKDNDSNDKIKKMYINILMRAFEMKTLHIAGISPHLDKCILCENNNASFYSIIEGGLICSKCKAIIKDAFEITEDDKNFMRIIKHTSLIDI</sequence>
<feature type="domain" description="DNA replication/recombination mediator RecO N-terminal" evidence="7">
    <location>
        <begin position="1"/>
        <end position="79"/>
    </location>
</feature>
<organism evidence="8 9">
    <name type="scientific">Brachyspira innocens</name>
    <dbReference type="NCBI Taxonomy" id="13264"/>
    <lineage>
        <taxon>Bacteria</taxon>
        <taxon>Pseudomonadati</taxon>
        <taxon>Spirochaetota</taxon>
        <taxon>Spirochaetia</taxon>
        <taxon>Brachyspirales</taxon>
        <taxon>Brachyspiraceae</taxon>
        <taxon>Brachyspira</taxon>
    </lineage>
</organism>
<comment type="similarity">
    <text evidence="1">Belongs to the RecO family.</text>
</comment>
<reference evidence="8" key="1">
    <citation type="submission" date="2023-07" db="EMBL/GenBank/DDBJ databases">
        <title>Mucosal microbiota of week-old chicken and adult hens.</title>
        <authorList>
            <person name="Volf J."/>
            <person name="Karasova D."/>
            <person name="Crhanova M."/>
            <person name="Faldynova M."/>
            <person name="Prikrylova H."/>
            <person name="Zeman M."/>
            <person name="Babak V."/>
            <person name="Rajova J."/>
            <person name="Rychlik I."/>
        </authorList>
    </citation>
    <scope>NUCLEOTIDE SEQUENCE</scope>
    <source>
        <strain evidence="8">ET902</strain>
    </source>
</reference>
<accession>A0ABT8Z0W6</accession>
<dbReference type="Pfam" id="PF02565">
    <property type="entry name" value="RecO_C"/>
    <property type="match status" value="1"/>
</dbReference>